<dbReference type="InterPro" id="IPR010376">
    <property type="entry name" value="GBBH-like_N"/>
</dbReference>
<dbReference type="AlphaFoldDB" id="A0A9W8ITJ7"/>
<dbReference type="GO" id="GO:0046872">
    <property type="term" value="F:metal ion binding"/>
    <property type="evidence" value="ECO:0007669"/>
    <property type="project" value="UniProtKB-KW"/>
</dbReference>
<comment type="similarity">
    <text evidence="2">Belongs to the gamma-BBH/TMLD family.</text>
</comment>
<dbReference type="EMBL" id="JANBPK010001483">
    <property type="protein sequence ID" value="KAJ2922602.1"/>
    <property type="molecule type" value="Genomic_DNA"/>
</dbReference>
<dbReference type="InterPro" id="IPR038492">
    <property type="entry name" value="GBBH-like_N_sf"/>
</dbReference>
<sequence>MLRAAGLRIPRQISSLRCPARTWTSVTTTKDALLVNAFGNTAFPYVWLRDSCQSSPESIHPSTKQKLHRTSDVPLDTRPTGVTEGQTISPGDHSAKGVQVVPEGIEIAWDDGHKSLFSKEFLKIHSSPSNLHASHFSEYTSPTAWTSSKITQSPNLFLSYASLNEPKSLVDAMTQLLKYGLIFVSGVPTEHKTNDTCELKTLAEKFGELRNTFYGELWDVINIANSKNIAYTDLDLGLHMDLQYFHHPPRFQALHCLRNRVIGGTSVFVDALHASQTLYHSNPSHFDILTKTPVAFQYVNDGHHLYKQHPTIQLEDPASRSENTNPSEPPAISHINYSPPFQGPLPVSTPLSFYPALKEFADILNDPKNTYSYTLKEGDCVLFDNRRVLHARTAFEEKQGPEREEGIPFGEGESKTNRWLKGCYIEADTVADRMRIGRTRGL</sequence>
<dbReference type="GO" id="GO:0005739">
    <property type="term" value="C:mitochondrion"/>
    <property type="evidence" value="ECO:0007669"/>
    <property type="project" value="TreeGrafter"/>
</dbReference>
<dbReference type="InterPro" id="IPR003819">
    <property type="entry name" value="TauD/TfdA-like"/>
</dbReference>
<dbReference type="GO" id="GO:0045329">
    <property type="term" value="P:carnitine biosynthetic process"/>
    <property type="evidence" value="ECO:0007669"/>
    <property type="project" value="TreeGrafter"/>
</dbReference>
<keyword evidence="6" id="KW-0408">Iron</keyword>
<proteinExistence type="inferred from homology"/>
<keyword evidence="5" id="KW-0560">Oxidoreductase</keyword>
<dbReference type="InterPro" id="IPR050411">
    <property type="entry name" value="AlphaKG_dependent_hydroxylases"/>
</dbReference>
<evidence type="ECO:0000313" key="11">
    <source>
        <dbReference type="Proteomes" id="UP001140091"/>
    </source>
</evidence>
<keyword evidence="3" id="KW-0479">Metal-binding</keyword>
<name>A0A9W8ITJ7_9AGAR</name>
<evidence type="ECO:0000259" key="9">
    <source>
        <dbReference type="Pfam" id="PF06155"/>
    </source>
</evidence>
<dbReference type="Gene3D" id="3.60.130.10">
    <property type="entry name" value="Clavaminate synthase-like"/>
    <property type="match status" value="1"/>
</dbReference>
<feature type="domain" description="Gamma-butyrobetaine hydroxylase-like N-terminal" evidence="9">
    <location>
        <begin position="41"/>
        <end position="122"/>
    </location>
</feature>
<feature type="region of interest" description="Disordered" evidence="7">
    <location>
        <begin position="56"/>
        <end position="96"/>
    </location>
</feature>
<evidence type="ECO:0000256" key="1">
    <source>
        <dbReference type="ARBA" id="ARBA00001954"/>
    </source>
</evidence>
<protein>
    <recommendedName>
        <fullName evidence="12">TauD/TfdA-like domain-containing protein</fullName>
    </recommendedName>
</protein>
<accession>A0A9W8ITJ7</accession>
<dbReference type="Pfam" id="PF02668">
    <property type="entry name" value="TauD"/>
    <property type="match status" value="1"/>
</dbReference>
<evidence type="ECO:0000313" key="10">
    <source>
        <dbReference type="EMBL" id="KAJ2922602.1"/>
    </source>
</evidence>
<dbReference type="OrthoDB" id="406634at2759"/>
<dbReference type="Proteomes" id="UP001140091">
    <property type="component" value="Unassembled WGS sequence"/>
</dbReference>
<feature type="non-terminal residue" evidence="10">
    <location>
        <position position="442"/>
    </location>
</feature>
<evidence type="ECO:0000256" key="7">
    <source>
        <dbReference type="SAM" id="MobiDB-lite"/>
    </source>
</evidence>
<dbReference type="Pfam" id="PF06155">
    <property type="entry name" value="GBBH-like_N"/>
    <property type="match status" value="1"/>
</dbReference>
<comment type="cofactor">
    <cofactor evidence="1">
        <name>Fe(2+)</name>
        <dbReference type="ChEBI" id="CHEBI:29033"/>
    </cofactor>
</comment>
<evidence type="ECO:0000256" key="6">
    <source>
        <dbReference type="ARBA" id="ARBA00023004"/>
    </source>
</evidence>
<keyword evidence="11" id="KW-1185">Reference proteome</keyword>
<keyword evidence="4" id="KW-0223">Dioxygenase</keyword>
<evidence type="ECO:0000256" key="4">
    <source>
        <dbReference type="ARBA" id="ARBA00022964"/>
    </source>
</evidence>
<dbReference type="GO" id="GO:0016706">
    <property type="term" value="F:2-oxoglutarate-dependent dioxygenase activity"/>
    <property type="evidence" value="ECO:0007669"/>
    <property type="project" value="UniProtKB-ARBA"/>
</dbReference>
<dbReference type="Gene3D" id="3.30.2020.30">
    <property type="match status" value="1"/>
</dbReference>
<feature type="domain" description="TauD/TfdA-like" evidence="8">
    <location>
        <begin position="167"/>
        <end position="398"/>
    </location>
</feature>
<evidence type="ECO:0000256" key="5">
    <source>
        <dbReference type="ARBA" id="ARBA00023002"/>
    </source>
</evidence>
<evidence type="ECO:0000259" key="8">
    <source>
        <dbReference type="Pfam" id="PF02668"/>
    </source>
</evidence>
<gene>
    <name evidence="10" type="ORF">H1R20_g14506</name>
</gene>
<dbReference type="CDD" id="cd00250">
    <property type="entry name" value="CAS_like"/>
    <property type="match status" value="1"/>
</dbReference>
<evidence type="ECO:0008006" key="12">
    <source>
        <dbReference type="Google" id="ProtNLM"/>
    </source>
</evidence>
<dbReference type="PANTHER" id="PTHR10696">
    <property type="entry name" value="GAMMA-BUTYROBETAINE HYDROXYLASE-RELATED"/>
    <property type="match status" value="1"/>
</dbReference>
<dbReference type="PANTHER" id="PTHR10696:SF25">
    <property type="entry name" value="OXIDOREDUCTASE AIM17-RELATED"/>
    <property type="match status" value="1"/>
</dbReference>
<evidence type="ECO:0000256" key="3">
    <source>
        <dbReference type="ARBA" id="ARBA00022723"/>
    </source>
</evidence>
<evidence type="ECO:0000256" key="2">
    <source>
        <dbReference type="ARBA" id="ARBA00008654"/>
    </source>
</evidence>
<reference evidence="10" key="1">
    <citation type="submission" date="2022-06" db="EMBL/GenBank/DDBJ databases">
        <title>Genome Sequence of Candolleomyces eurysporus.</title>
        <authorList>
            <person name="Buettner E."/>
        </authorList>
    </citation>
    <scope>NUCLEOTIDE SEQUENCE</scope>
    <source>
        <strain evidence="10">VTCC 930004</strain>
    </source>
</reference>
<comment type="caution">
    <text evidence="10">The sequence shown here is derived from an EMBL/GenBank/DDBJ whole genome shotgun (WGS) entry which is preliminary data.</text>
</comment>
<dbReference type="InterPro" id="IPR042098">
    <property type="entry name" value="TauD-like_sf"/>
</dbReference>
<organism evidence="10 11">
    <name type="scientific">Candolleomyces eurysporus</name>
    <dbReference type="NCBI Taxonomy" id="2828524"/>
    <lineage>
        <taxon>Eukaryota</taxon>
        <taxon>Fungi</taxon>
        <taxon>Dikarya</taxon>
        <taxon>Basidiomycota</taxon>
        <taxon>Agaricomycotina</taxon>
        <taxon>Agaricomycetes</taxon>
        <taxon>Agaricomycetidae</taxon>
        <taxon>Agaricales</taxon>
        <taxon>Agaricineae</taxon>
        <taxon>Psathyrellaceae</taxon>
        <taxon>Candolleomyces</taxon>
    </lineage>
</organism>
<dbReference type="SUPFAM" id="SSF51197">
    <property type="entry name" value="Clavaminate synthase-like"/>
    <property type="match status" value="1"/>
</dbReference>